<dbReference type="EMBL" id="BT122914">
    <property type="protein sequence ID" value="ADE76260.1"/>
    <property type="molecule type" value="mRNA"/>
</dbReference>
<dbReference type="PANTHER" id="PTHR31307">
    <property type="entry name" value="TRIHELIX TRANSCRIPTION FACTOR ASIL2"/>
    <property type="match status" value="1"/>
</dbReference>
<dbReference type="GO" id="GO:0005634">
    <property type="term" value="C:nucleus"/>
    <property type="evidence" value="ECO:0007669"/>
    <property type="project" value="TreeGrafter"/>
</dbReference>
<dbReference type="AlphaFoldDB" id="D5A9P1"/>
<reference evidence="1" key="1">
    <citation type="submission" date="2010-04" db="EMBL/GenBank/DDBJ databases">
        <authorList>
            <person name="Reid K.E."/>
            <person name="Liao N."/>
            <person name="Chan S."/>
            <person name="Docking R."/>
            <person name="Taylor G."/>
            <person name="Moore R."/>
            <person name="Mayo M."/>
            <person name="Munro S."/>
            <person name="King J."/>
            <person name="Yanchuk A."/>
            <person name="Holt R."/>
            <person name="Jones S."/>
            <person name="Marra M."/>
            <person name="Ritland C.E."/>
            <person name="Ritland K."/>
            <person name="Bohlmann J."/>
        </authorList>
    </citation>
    <scope>NUCLEOTIDE SEQUENCE</scope>
    <source>
        <tissue evidence="1">Bud</tissue>
    </source>
</reference>
<name>D5A9P1_PICSI</name>
<protein>
    <submittedName>
        <fullName evidence="1">Uncharacterized protein</fullName>
    </submittedName>
</protein>
<organism evidence="1">
    <name type="scientific">Picea sitchensis</name>
    <name type="common">Sitka spruce</name>
    <name type="synonym">Pinus sitchensis</name>
    <dbReference type="NCBI Taxonomy" id="3332"/>
    <lineage>
        <taxon>Eukaryota</taxon>
        <taxon>Viridiplantae</taxon>
        <taxon>Streptophyta</taxon>
        <taxon>Embryophyta</taxon>
        <taxon>Tracheophyta</taxon>
        <taxon>Spermatophyta</taxon>
        <taxon>Pinopsida</taxon>
        <taxon>Pinidae</taxon>
        <taxon>Conifers I</taxon>
        <taxon>Pinales</taxon>
        <taxon>Pinaceae</taxon>
        <taxon>Picea</taxon>
    </lineage>
</organism>
<proteinExistence type="evidence at transcript level"/>
<dbReference type="PANTHER" id="PTHR31307:SF4">
    <property type="entry name" value="TRIHELIX TRANSCRIPTION FACTOR ASIL2"/>
    <property type="match status" value="1"/>
</dbReference>
<accession>D5A9P1</accession>
<evidence type="ECO:0000313" key="1">
    <source>
        <dbReference type="EMBL" id="ADE76260.1"/>
    </source>
</evidence>
<dbReference type="InterPro" id="IPR044823">
    <property type="entry name" value="ASIL1/2-like"/>
</dbReference>
<sequence length="62" mass="7587">MKFGEIYERIEGTKQQQMMELEKHRMEFTRDLEVQRMQLFMQTQIEVAKMEHAKHGGTEHYL</sequence>
<dbReference type="GO" id="GO:0000976">
    <property type="term" value="F:transcription cis-regulatory region binding"/>
    <property type="evidence" value="ECO:0007669"/>
    <property type="project" value="TreeGrafter"/>
</dbReference>